<evidence type="ECO:0000256" key="11">
    <source>
        <dbReference type="SAM" id="MobiDB-lite"/>
    </source>
</evidence>
<keyword evidence="16" id="KW-1185">Reference proteome</keyword>
<dbReference type="PANTHER" id="PTHR11915">
    <property type="entry name" value="SPECTRIN/FILAMIN RELATED CYTOSKELETAL PROTEIN"/>
    <property type="match status" value="1"/>
</dbReference>
<dbReference type="GO" id="GO:0051015">
    <property type="term" value="F:actin filament binding"/>
    <property type="evidence" value="ECO:0000318"/>
    <property type="project" value="GO_Central"/>
</dbReference>
<evidence type="ECO:0000259" key="13">
    <source>
        <dbReference type="PROSITE" id="PS50021"/>
    </source>
</evidence>
<keyword evidence="7" id="KW-0677">Repeat</keyword>
<dbReference type="GO" id="GO:0030036">
    <property type="term" value="P:actin cytoskeleton organization"/>
    <property type="evidence" value="ECO:0000318"/>
    <property type="project" value="GO_Central"/>
</dbReference>
<dbReference type="STRING" id="81824.A9UR27"/>
<dbReference type="Gene3D" id="2.30.30.40">
    <property type="entry name" value="SH3 Domains"/>
    <property type="match status" value="1"/>
</dbReference>
<feature type="domain" description="T-SNARE coiled-coil homology" evidence="14">
    <location>
        <begin position="2391"/>
        <end position="2443"/>
    </location>
</feature>
<dbReference type="RefSeq" id="XP_001743132.1">
    <property type="nucleotide sequence ID" value="XM_001743080.1"/>
</dbReference>
<keyword evidence="5" id="KW-0344">Guanine-nucleotide releasing factor</keyword>
<evidence type="ECO:0008006" key="17">
    <source>
        <dbReference type="Google" id="ProtNLM"/>
    </source>
</evidence>
<dbReference type="FunFam" id="1.10.418.10:FF:000001">
    <property type="entry name" value="Actinin alpha 1"/>
    <property type="match status" value="1"/>
</dbReference>
<dbReference type="Proteomes" id="UP000001357">
    <property type="component" value="Unassembled WGS sequence"/>
</dbReference>
<protein>
    <recommendedName>
        <fullName evidence="17">Spectrin beta chain</fullName>
    </recommendedName>
</protein>
<evidence type="ECO:0000313" key="16">
    <source>
        <dbReference type="Proteomes" id="UP000001357"/>
    </source>
</evidence>
<dbReference type="SMART" id="SM00033">
    <property type="entry name" value="CH"/>
    <property type="match status" value="2"/>
</dbReference>
<dbReference type="Gene3D" id="1.20.58.60">
    <property type="match status" value="12"/>
</dbReference>
<dbReference type="Gene3D" id="1.20.5.110">
    <property type="match status" value="2"/>
</dbReference>
<evidence type="ECO:0000256" key="7">
    <source>
        <dbReference type="ARBA" id="ARBA00022737"/>
    </source>
</evidence>
<feature type="domain" description="Calponin-homology (CH)" evidence="13">
    <location>
        <begin position="206"/>
        <end position="310"/>
    </location>
</feature>
<dbReference type="KEGG" id="mbr:MONBRDRAFT_31289"/>
<dbReference type="Pfam" id="PF00307">
    <property type="entry name" value="CH"/>
    <property type="match status" value="2"/>
</dbReference>
<sequence length="2580" mass="290535">MNEENAPKSLWGKLSRHQGPVVTCVVGLCPLGAVDVSLSCTAAGGGEALPLVSMCGIGDVGGETTVAMSVQSDARVRELQQSRANMQKKTFTNWMNSHLEAHGRKVNDLYTDLKDGVDLVLLLNAITDEDEVKIKLPNTPKGRPLFRIHQMENVNATLKFIAEHDVKLESIGAQDIVDGNERLTLGLLWTIILRFQIQEIECEDAKSAKEALLRWCQRKTAGYPGVNVQNFSNSWRDGLAFNALIHRHRPDLLNFNALGPDDRKGNLEQAFTVAAQDLGIPALLDAQDVIDHADDKSIMTYLILYYNKFAKMEQDTVWQRRLQNALQFHLDLEKEEDAYNMSAADLLAWIQAKTTWLGSRGFPNTVSGMQGLMVDFKQYRTQEKPNRFAQKGNLEATLFTIQMQRRASNRVLFSMKEGLELKHIEASWDTMEKAEHAREVALLQELVRLQKLEQTAAQFDRKAKLRQEWLKDMLLLTADDNFGTDYSTVLASQQKEDMLNLQVDSYEDRVLSLGNLVNVLIQGQYHDNAAVLARHDTIQAQWRQLLDSITRRQSVLKELVQLYRAYKDLDEAVAFIQEELAVMSADNVGKTLDETEQLLATHTQQELDIEAHKQTTRKNLDAVLADFAADQHSQTEELRARRDKLLQHFDLLQSQAGQRRRRLEEAQAFHRFSRDVVEQENWMRTQLPQATSQDLGVSLTAVHNLLLKSNAFQADIASHEKTGLEPVRATGQALARASTEYQAAVQQTLRLLEERWGNLCAAAQARHMALETAEKAQQYFVQANDADSWLYEKQPLVNDPDYGHDTYSAERLLAQQDALALDVNTFASVLSELKAQASISAAAPKPRPVARRESMFTFDPQADALAQAALELAAQATEPMVKVRYDYQGRRSKELTVVKGEILRLVNDKSADWWKVARDNGDTGYVPAKYVKRVANEPAPAVSSQPAKPAVDVIPEDESVDAFANVHESNHTFPDPTVGISDRQAELEMTYAALVEASRQRLQRLREAVEFFRLAREAEDLNQWLDETEPVYTSHEVGDTVEAVEHIQKVFDDFKLNKSAMQPRKDKFDADSQDCLGRQHAFEADIVATQAAVEERWRFMEQCLVERRETLGTAFEVERFNRSANKTQDWVREKMQAMPDDLGQDVPSVEKLRRDHEQFLRDVDAIAAQEQGLRSEVADLKQRHPDQAGLLDETSSRLLADLQELQRMGAERQRLLDEALRYQQFVARFRAADTWIDATARDIAGVELPGDAPGTEAICEQNESIKAELETRRPNFQAIVAEGEAMIVDQHHQTANMLQQVEDLRSSLNHLDQLWAERQDEYQVHLDLLRFQLAHERCLEGLKVHEAAVDQNELGASVPEAESLLKVHRRHQTRLETQGDEVRRLQALADQNAAQQHPQAALMAERAAGVQHEFDRLSDVAHFRAELLMQSVEFQAWLRDMDESDRWIAEKQALVDAVDVADNSRLKIRLAGALNTDDEVRHYRAVLDEHTTRAAAILQSDKVGAEAVPARLEAAEDSYGRLELSSGSKVQQLAEAVQEQQFQQAVVDLAEWLSSVEATLDRDERGADRVAAQAHLRDHQALAQDVVAHRPLVDSLQASADELVASENFRAEAIAQACQELVQRYVALHDPVAAKSVVLEQSCQLQDFLADQREQMDWVVGHEAAASAMTTGADLDQAQTLLKAHRQLHADIEGKQDVIAAVTAAGRAAEAGHYAADDINQAVGALEQAYASLVDASRARLALLMESQAAHRFFVDAAEVESSMQQLRQVAGETELGATMAATDSLRERVQRLRLDVTSAAEVNGAVMTDGRGLIAEQNRDAQRIEARIVELERCEADLDAATQARRHRLQETRQLHEFRMAAEEARMWVERAMPTARDTGTGDDQDACEVLQTKFEAFLQTVQIGRQEHVVDLTARLETHRGEEHTDVPIMVQELGTVEAAFSGLEEACLARGELLERAHAVHAFTHGQQDVMLRLHELQAVAANGDVGDTLGMAESLHRQHTAFCTRVQGAEKSVQACQEIGQALQQRYPEHAEAISAKLQELANTWTQLGDRSEARTAALAASLRWQRFVTAHRHFVAWLEDNMAVLEQVQMAADLSQARTQIQDHELHRHEIEARQDTFEQLQQEGTALAREEPAYREQTEPLVVELHNLHSDLLERWATVTEDLEDHLDELQHFHEATLADKLQEDYRSMLDSEVEHDPQLALRNLQHLEATLAAQEARFAALKRVTRRETRKADPSLLQKHLQELESLEREQAELIISLEDQRRAEEEDYKRRMIDLDAQRQAAAEASLRSRTHEALAASQREQEAAKAISENLLNQERSRRTSVSTRLADVQDAMRNNQEAARRQSMSLTDRERRASFLSQRASESRGDQAARGLTQFKDVAATRRMRHLVVEDQQMNEETLRNLDEQGEQLRRVERGLDGINANTRQAERELTKMEKCCGCCLCPCTPRHNFEKREGYNDVWKGHGDEHENAEAVIDEQPTAASARGGHAAARGGQKQMVKEITGDDREKEMNENLNVVSDVLGNLRAQAQAMGDELDEQNDTLARIDGKMTSDIARVQAASDRTAVLTKRA</sequence>
<dbReference type="PROSITE" id="PS00019">
    <property type="entry name" value="ACTININ_1"/>
    <property type="match status" value="1"/>
</dbReference>
<dbReference type="InterPro" id="IPR036872">
    <property type="entry name" value="CH_dom_sf"/>
</dbReference>
<feature type="coiled-coil region" evidence="10">
    <location>
        <begin position="2211"/>
        <end position="2274"/>
    </location>
</feature>
<dbReference type="SMART" id="SM00326">
    <property type="entry name" value="SH3"/>
    <property type="match status" value="1"/>
</dbReference>
<dbReference type="eggNOG" id="KOG3065">
    <property type="taxonomic scope" value="Eukaryota"/>
</dbReference>
<evidence type="ECO:0000256" key="1">
    <source>
        <dbReference type="ARBA" id="ARBA00004496"/>
    </source>
</evidence>
<dbReference type="GO" id="GO:0042995">
    <property type="term" value="C:cell projection"/>
    <property type="evidence" value="ECO:0000318"/>
    <property type="project" value="GO_Central"/>
</dbReference>
<evidence type="ECO:0000256" key="8">
    <source>
        <dbReference type="ARBA" id="ARBA00023203"/>
    </source>
</evidence>
<organism evidence="15 16">
    <name type="scientific">Monosiga brevicollis</name>
    <name type="common">Choanoflagellate</name>
    <dbReference type="NCBI Taxonomy" id="81824"/>
    <lineage>
        <taxon>Eukaryota</taxon>
        <taxon>Choanoflagellata</taxon>
        <taxon>Craspedida</taxon>
        <taxon>Salpingoecidae</taxon>
        <taxon>Monosiga</taxon>
    </lineage>
</organism>
<keyword evidence="3" id="KW-0963">Cytoplasm</keyword>
<proteinExistence type="predicted"/>
<dbReference type="Pfam" id="PF00018">
    <property type="entry name" value="SH3_1"/>
    <property type="match status" value="1"/>
</dbReference>
<reference evidence="15 16" key="1">
    <citation type="journal article" date="2008" name="Nature">
        <title>The genome of the choanoflagellate Monosiga brevicollis and the origin of metazoans.</title>
        <authorList>
            <consortium name="JGI Sequencing"/>
            <person name="King N."/>
            <person name="Westbrook M.J."/>
            <person name="Young S.L."/>
            <person name="Kuo A."/>
            <person name="Abedin M."/>
            <person name="Chapman J."/>
            <person name="Fairclough S."/>
            <person name="Hellsten U."/>
            <person name="Isogai Y."/>
            <person name="Letunic I."/>
            <person name="Marr M."/>
            <person name="Pincus D."/>
            <person name="Putnam N."/>
            <person name="Rokas A."/>
            <person name="Wright K.J."/>
            <person name="Zuzow R."/>
            <person name="Dirks W."/>
            <person name="Good M."/>
            <person name="Goodstein D."/>
            <person name="Lemons D."/>
            <person name="Li W."/>
            <person name="Lyons J.B."/>
            <person name="Morris A."/>
            <person name="Nichols S."/>
            <person name="Richter D.J."/>
            <person name="Salamov A."/>
            <person name="Bork P."/>
            <person name="Lim W.A."/>
            <person name="Manning G."/>
            <person name="Miller W.T."/>
            <person name="McGinnis W."/>
            <person name="Shapiro H."/>
            <person name="Tjian R."/>
            <person name="Grigoriev I.V."/>
            <person name="Rokhsar D."/>
        </authorList>
    </citation>
    <scope>NUCLEOTIDE SEQUENCE [LARGE SCALE GENOMIC DNA]</scope>
    <source>
        <strain evidence="16">MX1 / ATCC 50154</strain>
    </source>
</reference>
<dbReference type="GO" id="GO:0030054">
    <property type="term" value="C:cell junction"/>
    <property type="evidence" value="ECO:0000318"/>
    <property type="project" value="GO_Central"/>
</dbReference>
<evidence type="ECO:0000259" key="14">
    <source>
        <dbReference type="PROSITE" id="PS50192"/>
    </source>
</evidence>
<dbReference type="PROSITE" id="PS50021">
    <property type="entry name" value="CH"/>
    <property type="match status" value="2"/>
</dbReference>
<dbReference type="InterPro" id="IPR001452">
    <property type="entry name" value="SH3_domain"/>
</dbReference>
<dbReference type="GeneID" id="5888353"/>
<gene>
    <name evidence="15" type="ORF">MONBRDRAFT_31289</name>
</gene>
<evidence type="ECO:0000256" key="6">
    <source>
        <dbReference type="ARBA" id="ARBA00022701"/>
    </source>
</evidence>
<dbReference type="Pfam" id="PF00435">
    <property type="entry name" value="Spectrin"/>
    <property type="match status" value="15"/>
</dbReference>
<dbReference type="SUPFAM" id="SSF46966">
    <property type="entry name" value="Spectrin repeat"/>
    <property type="match status" value="13"/>
</dbReference>
<dbReference type="CDD" id="cd00176">
    <property type="entry name" value="SPEC"/>
    <property type="match status" value="7"/>
</dbReference>
<keyword evidence="4" id="KW-0597">Phosphoprotein</keyword>
<dbReference type="SUPFAM" id="SSF47576">
    <property type="entry name" value="Calponin-homology domain, CH-domain"/>
    <property type="match status" value="1"/>
</dbReference>
<evidence type="ECO:0000256" key="4">
    <source>
        <dbReference type="ARBA" id="ARBA00022553"/>
    </source>
</evidence>
<feature type="domain" description="T-SNARE coiled-coil homology" evidence="14">
    <location>
        <begin position="2514"/>
        <end position="2576"/>
    </location>
</feature>
<dbReference type="InterPro" id="IPR001715">
    <property type="entry name" value="CH_dom"/>
</dbReference>
<dbReference type="InterPro" id="IPR000727">
    <property type="entry name" value="T_SNARE_dom"/>
</dbReference>
<feature type="compositionally biased region" description="Polar residues" evidence="11">
    <location>
        <begin position="2342"/>
        <end position="2356"/>
    </location>
</feature>
<evidence type="ECO:0000256" key="5">
    <source>
        <dbReference type="ARBA" id="ARBA00022658"/>
    </source>
</evidence>
<dbReference type="FunCoup" id="A9UR27">
    <property type="interactions" value="592"/>
</dbReference>
<dbReference type="InterPro" id="IPR036028">
    <property type="entry name" value="SH3-like_dom_sf"/>
</dbReference>
<dbReference type="Gene3D" id="1.10.418.10">
    <property type="entry name" value="Calponin-like domain"/>
    <property type="match status" value="2"/>
</dbReference>
<dbReference type="InParanoid" id="A9UR27"/>
<dbReference type="GO" id="GO:0030864">
    <property type="term" value="C:cortical actin cytoskeleton"/>
    <property type="evidence" value="ECO:0000318"/>
    <property type="project" value="GO_Central"/>
</dbReference>
<dbReference type="InterPro" id="IPR002017">
    <property type="entry name" value="Spectrin_repeat"/>
</dbReference>
<feature type="compositionally biased region" description="Polar residues" evidence="11">
    <location>
        <begin position="2319"/>
        <end position="2333"/>
    </location>
</feature>
<feature type="domain" description="Calponin-homology (CH)" evidence="13">
    <location>
        <begin position="85"/>
        <end position="196"/>
    </location>
</feature>
<evidence type="ECO:0000313" key="15">
    <source>
        <dbReference type="EMBL" id="EDQ91846.1"/>
    </source>
</evidence>
<evidence type="ECO:0000259" key="12">
    <source>
        <dbReference type="PROSITE" id="PS50002"/>
    </source>
</evidence>
<evidence type="ECO:0000256" key="10">
    <source>
        <dbReference type="SAM" id="Coils"/>
    </source>
</evidence>
<dbReference type="GO" id="GO:0005085">
    <property type="term" value="F:guanyl-nucleotide exchange factor activity"/>
    <property type="evidence" value="ECO:0007669"/>
    <property type="project" value="UniProtKB-KW"/>
</dbReference>
<keyword evidence="8" id="KW-0009">Actin-binding</keyword>
<comment type="subcellular location">
    <subcellularLocation>
        <location evidence="1">Cytoplasm</location>
    </subcellularLocation>
</comment>
<evidence type="ECO:0000256" key="2">
    <source>
        <dbReference type="ARBA" id="ARBA00022443"/>
    </source>
</evidence>
<accession>A9UR27</accession>
<feature type="region of interest" description="Disordered" evidence="11">
    <location>
        <begin position="2318"/>
        <end position="2380"/>
    </location>
</feature>
<dbReference type="PROSITE" id="PS00020">
    <property type="entry name" value="ACTININ_2"/>
    <property type="match status" value="1"/>
</dbReference>
<dbReference type="EMBL" id="CH991544">
    <property type="protein sequence ID" value="EDQ91846.1"/>
    <property type="molecule type" value="Genomic_DNA"/>
</dbReference>
<evidence type="ECO:0000256" key="3">
    <source>
        <dbReference type="ARBA" id="ARBA00022490"/>
    </source>
</evidence>
<dbReference type="InterPro" id="IPR018159">
    <property type="entry name" value="Spectrin/alpha-actinin"/>
</dbReference>
<dbReference type="SUPFAM" id="SSF58038">
    <property type="entry name" value="SNARE fusion complex"/>
    <property type="match status" value="2"/>
</dbReference>
<feature type="coiled-coil region" evidence="10">
    <location>
        <begin position="1149"/>
        <end position="1183"/>
    </location>
</feature>
<feature type="domain" description="SH3" evidence="12">
    <location>
        <begin position="876"/>
        <end position="936"/>
    </location>
</feature>
<dbReference type="SUPFAM" id="SSF50044">
    <property type="entry name" value="SH3-domain"/>
    <property type="match status" value="1"/>
</dbReference>
<dbReference type="CDD" id="cd15889">
    <property type="entry name" value="SNARE_SNAP25N_23N"/>
    <property type="match status" value="1"/>
</dbReference>
<dbReference type="GO" id="GO:0005874">
    <property type="term" value="C:microtubule"/>
    <property type="evidence" value="ECO:0007669"/>
    <property type="project" value="UniProtKB-KW"/>
</dbReference>
<dbReference type="eggNOG" id="KOG0517">
    <property type="taxonomic scope" value="Eukaryota"/>
</dbReference>
<keyword evidence="6" id="KW-0493">Microtubule</keyword>
<keyword evidence="2 9" id="KW-0728">SH3 domain</keyword>
<keyword evidence="10" id="KW-0175">Coiled coil</keyword>
<dbReference type="SMART" id="SM00397">
    <property type="entry name" value="t_SNARE"/>
    <property type="match status" value="2"/>
</dbReference>
<dbReference type="PROSITE" id="PS50002">
    <property type="entry name" value="SH3"/>
    <property type="match status" value="1"/>
</dbReference>
<dbReference type="SMART" id="SM00150">
    <property type="entry name" value="SPEC"/>
    <property type="match status" value="15"/>
</dbReference>
<evidence type="ECO:0000256" key="9">
    <source>
        <dbReference type="PROSITE-ProRule" id="PRU00192"/>
    </source>
</evidence>
<dbReference type="CDD" id="cd15855">
    <property type="entry name" value="SNARE_SNAP25C_23C"/>
    <property type="match status" value="1"/>
</dbReference>
<name>A9UR27_MONBE</name>
<dbReference type="GO" id="GO:0005886">
    <property type="term" value="C:plasma membrane"/>
    <property type="evidence" value="ECO:0000318"/>
    <property type="project" value="GO_Central"/>
</dbReference>
<dbReference type="PROSITE" id="PS50192">
    <property type="entry name" value="T_SNARE"/>
    <property type="match status" value="2"/>
</dbReference>
<dbReference type="InterPro" id="IPR001589">
    <property type="entry name" value="Actinin_actin-bd_CS"/>
</dbReference>